<sequence length="55" mass="6144">MAAHREVRRRKTKGLYNADMPAAQADGAGYSSGTNLNDPEGRKKSRYKSRNLGYQ</sequence>
<proteinExistence type="predicted"/>
<comment type="caution">
    <text evidence="2">The sequence shown here is derived from an EMBL/GenBank/DDBJ whole genome shotgun (WGS) entry which is preliminary data.</text>
</comment>
<gene>
    <name evidence="2" type="ORF">O9K51_07543</name>
</gene>
<evidence type="ECO:0000256" key="1">
    <source>
        <dbReference type="SAM" id="MobiDB-lite"/>
    </source>
</evidence>
<keyword evidence="3" id="KW-1185">Reference proteome</keyword>
<feature type="compositionally biased region" description="Basic residues" evidence="1">
    <location>
        <begin position="1"/>
        <end position="13"/>
    </location>
</feature>
<dbReference type="EMBL" id="JAQHRD010000006">
    <property type="protein sequence ID" value="KAJ6439653.1"/>
    <property type="molecule type" value="Genomic_DNA"/>
</dbReference>
<protein>
    <submittedName>
        <fullName evidence="2">Uncharacterized protein</fullName>
    </submittedName>
</protein>
<dbReference type="Proteomes" id="UP001163105">
    <property type="component" value="Unassembled WGS sequence"/>
</dbReference>
<feature type="region of interest" description="Disordered" evidence="1">
    <location>
        <begin position="1"/>
        <end position="55"/>
    </location>
</feature>
<name>A0AB34FL73_9HYPO</name>
<reference evidence="2" key="1">
    <citation type="submission" date="2023-01" db="EMBL/GenBank/DDBJ databases">
        <title>The growth and conidiation of Purpureocillium lavendulum are regulated by nitrogen source and histone H3K14 acetylation.</title>
        <authorList>
            <person name="Tang P."/>
            <person name="Han J."/>
            <person name="Zhang C."/>
            <person name="Tang P."/>
            <person name="Qi F."/>
            <person name="Zhang K."/>
            <person name="Liang L."/>
        </authorList>
    </citation>
    <scope>NUCLEOTIDE SEQUENCE</scope>
    <source>
        <strain evidence="2">YMF1.00683</strain>
    </source>
</reference>
<evidence type="ECO:0000313" key="3">
    <source>
        <dbReference type="Proteomes" id="UP001163105"/>
    </source>
</evidence>
<accession>A0AB34FL73</accession>
<evidence type="ECO:0000313" key="2">
    <source>
        <dbReference type="EMBL" id="KAJ6439653.1"/>
    </source>
</evidence>
<organism evidence="2 3">
    <name type="scientific">Purpureocillium lavendulum</name>
    <dbReference type="NCBI Taxonomy" id="1247861"/>
    <lineage>
        <taxon>Eukaryota</taxon>
        <taxon>Fungi</taxon>
        <taxon>Dikarya</taxon>
        <taxon>Ascomycota</taxon>
        <taxon>Pezizomycotina</taxon>
        <taxon>Sordariomycetes</taxon>
        <taxon>Hypocreomycetidae</taxon>
        <taxon>Hypocreales</taxon>
        <taxon>Ophiocordycipitaceae</taxon>
        <taxon>Purpureocillium</taxon>
    </lineage>
</organism>
<dbReference type="AlphaFoldDB" id="A0AB34FL73"/>